<keyword evidence="1" id="KW-0812">Transmembrane</keyword>
<feature type="transmembrane region" description="Helical" evidence="1">
    <location>
        <begin position="64"/>
        <end position="87"/>
    </location>
</feature>
<dbReference type="EMBL" id="JAPCWZ010000010">
    <property type="protein sequence ID" value="KAK8849040.1"/>
    <property type="molecule type" value="Genomic_DNA"/>
</dbReference>
<comment type="caution">
    <text evidence="2">The sequence shown here is derived from an EMBL/GenBank/DDBJ whole genome shotgun (WGS) entry which is preliminary data.</text>
</comment>
<evidence type="ECO:0000256" key="1">
    <source>
        <dbReference type="SAM" id="Phobius"/>
    </source>
</evidence>
<keyword evidence="1" id="KW-1133">Transmembrane helix</keyword>
<accession>A0ABR2HLL6</accession>
<reference evidence="2 3" key="1">
    <citation type="journal article" date="2024" name="IMA Fungus">
        <title>Apiospora arundinis, a panoply of carbohydrate-active enzymes and secondary metabolites.</title>
        <authorList>
            <person name="Sorensen T."/>
            <person name="Petersen C."/>
            <person name="Muurmann A.T."/>
            <person name="Christiansen J.V."/>
            <person name="Brundto M.L."/>
            <person name="Overgaard C.K."/>
            <person name="Boysen A.T."/>
            <person name="Wollenberg R.D."/>
            <person name="Larsen T.O."/>
            <person name="Sorensen J.L."/>
            <person name="Nielsen K.L."/>
            <person name="Sondergaard T.E."/>
        </authorList>
    </citation>
    <scope>NUCLEOTIDE SEQUENCE [LARGE SCALE GENOMIC DNA]</scope>
    <source>
        <strain evidence="2 3">AAU 773</strain>
    </source>
</reference>
<evidence type="ECO:0000313" key="3">
    <source>
        <dbReference type="Proteomes" id="UP001390339"/>
    </source>
</evidence>
<organism evidence="2 3">
    <name type="scientific">Apiospora arundinis</name>
    <dbReference type="NCBI Taxonomy" id="335852"/>
    <lineage>
        <taxon>Eukaryota</taxon>
        <taxon>Fungi</taxon>
        <taxon>Dikarya</taxon>
        <taxon>Ascomycota</taxon>
        <taxon>Pezizomycotina</taxon>
        <taxon>Sordariomycetes</taxon>
        <taxon>Xylariomycetidae</taxon>
        <taxon>Amphisphaeriales</taxon>
        <taxon>Apiosporaceae</taxon>
        <taxon>Apiospora</taxon>
    </lineage>
</organism>
<evidence type="ECO:0000313" key="2">
    <source>
        <dbReference type="EMBL" id="KAK8849040.1"/>
    </source>
</evidence>
<dbReference type="Proteomes" id="UP001390339">
    <property type="component" value="Unassembled WGS sequence"/>
</dbReference>
<keyword evidence="3" id="KW-1185">Reference proteome</keyword>
<feature type="transmembrane region" description="Helical" evidence="1">
    <location>
        <begin position="504"/>
        <end position="525"/>
    </location>
</feature>
<protein>
    <submittedName>
        <fullName evidence="2">C6 transcription factor</fullName>
    </submittedName>
</protein>
<proteinExistence type="predicted"/>
<keyword evidence="1" id="KW-0472">Membrane</keyword>
<name>A0ABR2HLL6_9PEZI</name>
<sequence length="594" mass="65922">MRVIISIQAGLTTAMIAALYLESSGTRLQHLPIVSMMRTVNVSPLNFVFTTDNLIFSSISSRRLAFVCVMATSALAILTQFISTVLLTDFDTASIPAPLVTGPILDPFVTLKNAAPIRLDKAPDAYWRFAEQQNSPGVQTTVGNTNFLHTGVTHRASLPWPHSKDRVGLRSFSGVTEVWDAGVICFNPSISRTRWVANNTFTVDFGIVDKHPQYSWYGPFVSTSSTFTLVCQTPDDRQTSRTALCKLRDSDQMHKFAPAALVGVLMYNFETSKPNSTSYRDTSLYDEIKDKVLGGDASSRGWKSLKKGPWAHLLNKAGREMLSLSICITDYTISRSEVVTSGISLLAEPRLGDSMPGEHVTPLNATRRLRRQLGIENNGGSASHEARGIMKLDSFMDSNKSRPGPLKDIAMDNRSVPLFVYGETFENVHWAHIKLFDEILYYTGNNSALAIQAFSTILNQMHIFHLMGLFAISDPGYWKAADSSLVTEGTYRLSQHVLVPLYRGGLYTVIALVALHIAFVILISFHFHHRTRSTLLGNAWQSIAQVVSDQTYEALQQADNLKDEEVNRILGKHESKEIGVVQVRDNGRNEFGPK</sequence>
<gene>
    <name evidence="2" type="ORF">PGQ11_015520</name>
</gene>